<reference evidence="3 4" key="1">
    <citation type="journal article" date="2018" name="Front. Plant Sci.">
        <title>Red Clover (Trifolium pratense) and Zigzag Clover (T. medium) - A Picture of Genomic Similarities and Differences.</title>
        <authorList>
            <person name="Dluhosova J."/>
            <person name="Istvanek J."/>
            <person name="Nedelnik J."/>
            <person name="Repkova J."/>
        </authorList>
    </citation>
    <scope>NUCLEOTIDE SEQUENCE [LARGE SCALE GENOMIC DNA]</scope>
    <source>
        <strain evidence="4">cv. 10/8</strain>
        <tissue evidence="3">Leaf</tissue>
    </source>
</reference>
<protein>
    <submittedName>
        <fullName evidence="3">Pentatricopeptide repeat-containing protein</fullName>
    </submittedName>
</protein>
<dbReference type="InterPro" id="IPR046960">
    <property type="entry name" value="PPR_At4g14850-like_plant"/>
</dbReference>
<dbReference type="PANTHER" id="PTHR47926:SF347">
    <property type="entry name" value="PENTATRICOPEPTIDE REPEAT-CONTAINING PROTEIN"/>
    <property type="match status" value="1"/>
</dbReference>
<feature type="non-terminal residue" evidence="3">
    <location>
        <position position="176"/>
    </location>
</feature>
<proteinExistence type="predicted"/>
<dbReference type="PROSITE" id="PS51375">
    <property type="entry name" value="PPR"/>
    <property type="match status" value="1"/>
</dbReference>
<dbReference type="GO" id="GO:0009451">
    <property type="term" value="P:RNA modification"/>
    <property type="evidence" value="ECO:0007669"/>
    <property type="project" value="InterPro"/>
</dbReference>
<evidence type="ECO:0000313" key="4">
    <source>
        <dbReference type="Proteomes" id="UP000265520"/>
    </source>
</evidence>
<dbReference type="EMBL" id="LXQA010136078">
    <property type="protein sequence ID" value="MCI23439.1"/>
    <property type="molecule type" value="Genomic_DNA"/>
</dbReference>
<dbReference type="PANTHER" id="PTHR47926">
    <property type="entry name" value="PENTATRICOPEPTIDE REPEAT-CONTAINING PROTEIN"/>
    <property type="match status" value="1"/>
</dbReference>
<evidence type="ECO:0000256" key="1">
    <source>
        <dbReference type="ARBA" id="ARBA00022737"/>
    </source>
</evidence>
<dbReference type="AlphaFoldDB" id="A0A392QHL5"/>
<evidence type="ECO:0000256" key="2">
    <source>
        <dbReference type="PROSITE-ProRule" id="PRU00708"/>
    </source>
</evidence>
<feature type="repeat" description="PPR" evidence="2">
    <location>
        <begin position="96"/>
        <end position="130"/>
    </location>
</feature>
<organism evidence="3 4">
    <name type="scientific">Trifolium medium</name>
    <dbReference type="NCBI Taxonomy" id="97028"/>
    <lineage>
        <taxon>Eukaryota</taxon>
        <taxon>Viridiplantae</taxon>
        <taxon>Streptophyta</taxon>
        <taxon>Embryophyta</taxon>
        <taxon>Tracheophyta</taxon>
        <taxon>Spermatophyta</taxon>
        <taxon>Magnoliopsida</taxon>
        <taxon>eudicotyledons</taxon>
        <taxon>Gunneridae</taxon>
        <taxon>Pentapetalae</taxon>
        <taxon>rosids</taxon>
        <taxon>fabids</taxon>
        <taxon>Fabales</taxon>
        <taxon>Fabaceae</taxon>
        <taxon>Papilionoideae</taxon>
        <taxon>50 kb inversion clade</taxon>
        <taxon>NPAAA clade</taxon>
        <taxon>Hologalegina</taxon>
        <taxon>IRL clade</taxon>
        <taxon>Trifolieae</taxon>
        <taxon>Trifolium</taxon>
    </lineage>
</organism>
<accession>A0A392QHL5</accession>
<dbReference type="GO" id="GO:0003723">
    <property type="term" value="F:RNA binding"/>
    <property type="evidence" value="ECO:0007669"/>
    <property type="project" value="InterPro"/>
</dbReference>
<sequence>MRSLSVPPNRHVFPSLIKASTLLKHPKLAYSLHASTVRLGFDSDLYIANALINMYAKFHNFSVTENAGKVFDVFPQRGKYEIHSVRKVFDMMPVRDVVSWNTVIAGYVQNGMYVEALDMVREMGKNGNLKPDSFTLSSILPIFAEHVDVYRGKEIHGYTVRNGFDGDVFIGSSLVD</sequence>
<evidence type="ECO:0000313" key="3">
    <source>
        <dbReference type="EMBL" id="MCI23439.1"/>
    </source>
</evidence>
<name>A0A392QHL5_9FABA</name>
<dbReference type="Pfam" id="PF13041">
    <property type="entry name" value="PPR_2"/>
    <property type="match status" value="1"/>
</dbReference>
<keyword evidence="1" id="KW-0677">Repeat</keyword>
<comment type="caution">
    <text evidence="3">The sequence shown here is derived from an EMBL/GenBank/DDBJ whole genome shotgun (WGS) entry which is preliminary data.</text>
</comment>
<dbReference type="InterPro" id="IPR011990">
    <property type="entry name" value="TPR-like_helical_dom_sf"/>
</dbReference>
<dbReference type="NCBIfam" id="TIGR00756">
    <property type="entry name" value="PPR"/>
    <property type="match status" value="1"/>
</dbReference>
<dbReference type="Gene3D" id="1.25.40.10">
    <property type="entry name" value="Tetratricopeptide repeat domain"/>
    <property type="match status" value="1"/>
</dbReference>
<dbReference type="InterPro" id="IPR002885">
    <property type="entry name" value="PPR_rpt"/>
</dbReference>
<keyword evidence="4" id="KW-1185">Reference proteome</keyword>
<dbReference type="Proteomes" id="UP000265520">
    <property type="component" value="Unassembled WGS sequence"/>
</dbReference>